<dbReference type="Gene3D" id="3.30.2010.10">
    <property type="entry name" value="Metalloproteases ('zincins'), catalytic domain"/>
    <property type="match status" value="1"/>
</dbReference>
<feature type="region of interest" description="Disordered" evidence="11">
    <location>
        <begin position="1"/>
        <end position="46"/>
    </location>
</feature>
<keyword evidence="4" id="KW-0479">Metal-binding</keyword>
<comment type="cofactor">
    <cofactor evidence="10">
        <name>Zn(2+)</name>
        <dbReference type="ChEBI" id="CHEBI:29105"/>
    </cofactor>
    <text evidence="10">Binds 1 zinc ion per subunit.</text>
</comment>
<evidence type="ECO:0000313" key="14">
    <source>
        <dbReference type="Proteomes" id="UP000031838"/>
    </source>
</evidence>
<keyword evidence="14" id="KW-1185">Reference proteome</keyword>
<reference evidence="14" key="1">
    <citation type="submission" date="2011-03" db="EMBL/GenBank/DDBJ databases">
        <authorList>
            <person name="Voget S."/>
            <person name="Streit W.R."/>
            <person name="Jaeger K.E."/>
            <person name="Daniel R."/>
        </authorList>
    </citation>
    <scope>NUCLEOTIDE SEQUENCE [LARGE SCALE GENOMIC DNA]</scope>
    <source>
        <strain evidence="14">PG1</strain>
    </source>
</reference>
<dbReference type="EMBL" id="CP002581">
    <property type="protein sequence ID" value="AJK49294.1"/>
    <property type="molecule type" value="Genomic_DNA"/>
</dbReference>
<dbReference type="InterPro" id="IPR050083">
    <property type="entry name" value="HtpX_protease"/>
</dbReference>
<feature type="region of interest" description="Disordered" evidence="11">
    <location>
        <begin position="283"/>
        <end position="304"/>
    </location>
</feature>
<evidence type="ECO:0000256" key="4">
    <source>
        <dbReference type="ARBA" id="ARBA00022723"/>
    </source>
</evidence>
<evidence type="ECO:0000313" key="13">
    <source>
        <dbReference type="EMBL" id="AJK49294.1"/>
    </source>
</evidence>
<dbReference type="HOGENOM" id="CLU_038900_1_0_4"/>
<dbReference type="AlphaFoldDB" id="A0A0B6S4I3"/>
<evidence type="ECO:0000259" key="12">
    <source>
        <dbReference type="Pfam" id="PF01435"/>
    </source>
</evidence>
<accession>A0A0B6S4I3</accession>
<evidence type="ECO:0000256" key="7">
    <source>
        <dbReference type="ARBA" id="ARBA00022989"/>
    </source>
</evidence>
<keyword evidence="8 10" id="KW-0482">Metalloprotease</keyword>
<dbReference type="GO" id="GO:0004222">
    <property type="term" value="F:metalloendopeptidase activity"/>
    <property type="evidence" value="ECO:0007669"/>
    <property type="project" value="InterPro"/>
</dbReference>
<dbReference type="PANTHER" id="PTHR43221:SF2">
    <property type="entry name" value="PROTEASE HTPX HOMOLOG"/>
    <property type="match status" value="1"/>
</dbReference>
<organism evidence="13 14">
    <name type="scientific">Burkholderia plantarii</name>
    <dbReference type="NCBI Taxonomy" id="41899"/>
    <lineage>
        <taxon>Bacteria</taxon>
        <taxon>Pseudomonadati</taxon>
        <taxon>Pseudomonadota</taxon>
        <taxon>Betaproteobacteria</taxon>
        <taxon>Burkholderiales</taxon>
        <taxon>Burkholderiaceae</taxon>
        <taxon>Burkholderia</taxon>
    </lineage>
</organism>
<keyword evidence="5 10" id="KW-0378">Hydrolase</keyword>
<evidence type="ECO:0000256" key="10">
    <source>
        <dbReference type="RuleBase" id="RU003983"/>
    </source>
</evidence>
<dbReference type="InterPro" id="IPR001915">
    <property type="entry name" value="Peptidase_M48"/>
</dbReference>
<feature type="compositionally biased region" description="Polar residues" evidence="11">
    <location>
        <begin position="293"/>
        <end position="304"/>
    </location>
</feature>
<dbReference type="GO" id="GO:0006508">
    <property type="term" value="P:proteolysis"/>
    <property type="evidence" value="ECO:0007669"/>
    <property type="project" value="UniProtKB-KW"/>
</dbReference>
<evidence type="ECO:0000256" key="5">
    <source>
        <dbReference type="ARBA" id="ARBA00022801"/>
    </source>
</evidence>
<evidence type="ECO:0000256" key="2">
    <source>
        <dbReference type="ARBA" id="ARBA00022670"/>
    </source>
</evidence>
<keyword evidence="3" id="KW-0812">Transmembrane</keyword>
<proteinExistence type="inferred from homology"/>
<dbReference type="CDD" id="cd07325">
    <property type="entry name" value="M48_Ste24p_like"/>
    <property type="match status" value="1"/>
</dbReference>
<evidence type="ECO:0000256" key="6">
    <source>
        <dbReference type="ARBA" id="ARBA00022833"/>
    </source>
</evidence>
<dbReference type="Pfam" id="PF01435">
    <property type="entry name" value="Peptidase_M48"/>
    <property type="match status" value="2"/>
</dbReference>
<protein>
    <submittedName>
        <fullName evidence="13">Zn-dependent protease</fullName>
    </submittedName>
</protein>
<evidence type="ECO:0000256" key="1">
    <source>
        <dbReference type="ARBA" id="ARBA00022475"/>
    </source>
</evidence>
<evidence type="ECO:0000256" key="8">
    <source>
        <dbReference type="ARBA" id="ARBA00023049"/>
    </source>
</evidence>
<evidence type="ECO:0000256" key="3">
    <source>
        <dbReference type="ARBA" id="ARBA00022692"/>
    </source>
</evidence>
<feature type="domain" description="Peptidase M48" evidence="12">
    <location>
        <begin position="197"/>
        <end position="282"/>
    </location>
</feature>
<feature type="domain" description="Peptidase M48" evidence="12">
    <location>
        <begin position="106"/>
        <end position="184"/>
    </location>
</feature>
<dbReference type="Proteomes" id="UP000031838">
    <property type="component" value="Chromosome 2"/>
</dbReference>
<reference evidence="13 14" key="2">
    <citation type="journal article" date="2016" name="Appl. Microbiol. Biotechnol.">
        <title>Mutations improving production and secretion of extracellular lipase by Burkholderia glumae PG1.</title>
        <authorList>
            <person name="Knapp A."/>
            <person name="Voget S."/>
            <person name="Gao R."/>
            <person name="Zaburannyi N."/>
            <person name="Krysciak D."/>
            <person name="Breuer M."/>
            <person name="Hauer B."/>
            <person name="Streit W.R."/>
            <person name="Muller R."/>
            <person name="Daniel R."/>
            <person name="Jaeger K.E."/>
        </authorList>
    </citation>
    <scope>NUCLEOTIDE SEQUENCE [LARGE SCALE GENOMIC DNA]</scope>
    <source>
        <strain evidence="13 14">PG1</strain>
    </source>
</reference>
<keyword evidence="2 10" id="KW-0645">Protease</keyword>
<evidence type="ECO:0000256" key="11">
    <source>
        <dbReference type="SAM" id="MobiDB-lite"/>
    </source>
</evidence>
<feature type="compositionally biased region" description="Low complexity" evidence="11">
    <location>
        <begin position="15"/>
        <end position="29"/>
    </location>
</feature>
<name>A0A0B6S4I3_BURPL</name>
<keyword evidence="9" id="KW-0472">Membrane</keyword>
<sequence length="304" mass="32867">MDPRASPRSAPSNQAPAAARRGRAPGLPATDHAPPESPTPRRAATRAHISVPASIIQWLRSHWYDPKFGHVIRLYAGYAIFFAIARWLMGGAYRATAFGNMVLVGPSRFPALHAMVVEASREIGLGEPPRTFIHNANGVSNACARRLFGGRYVFLTAALVEANDHAQVRFVIGHELGHHAAGHLNPWLDALRPPAHLVPFPGKAYSRSREYTCDSIGACLAKEAAASRGALQMLGRGCRRLNGLMNCEAFVAREQQVPPILGFFTEINRSHPRLTRRVAAIHRGTAPGGTTGGSEPSFQTRGVA</sequence>
<gene>
    <name evidence="13" type="ORF">BGL_2c12160</name>
</gene>
<keyword evidence="1" id="KW-1003">Cell membrane</keyword>
<keyword evidence="6 10" id="KW-0862">Zinc</keyword>
<dbReference type="GO" id="GO:0046872">
    <property type="term" value="F:metal ion binding"/>
    <property type="evidence" value="ECO:0007669"/>
    <property type="project" value="UniProtKB-KW"/>
</dbReference>
<comment type="similarity">
    <text evidence="10">Belongs to the peptidase M48 family.</text>
</comment>
<dbReference type="PANTHER" id="PTHR43221">
    <property type="entry name" value="PROTEASE HTPX"/>
    <property type="match status" value="1"/>
</dbReference>
<dbReference type="KEGG" id="bgp:BGL_2c12160"/>
<evidence type="ECO:0000256" key="9">
    <source>
        <dbReference type="ARBA" id="ARBA00023136"/>
    </source>
</evidence>
<keyword evidence="7" id="KW-1133">Transmembrane helix</keyword>